<protein>
    <submittedName>
        <fullName evidence="1">Uncharacterized protein</fullName>
    </submittedName>
</protein>
<reference evidence="2" key="1">
    <citation type="submission" date="2019-03" db="EMBL/GenBank/DDBJ databases">
        <title>Complete genome of Methylacidiphilum kamchatkense Kam1.</title>
        <authorList>
            <person name="Kruse T."/>
            <person name="Murarilal Ratnadevi C."/>
            <person name="Erikstad H.-A."/>
            <person name="Birkeland N.-K."/>
        </authorList>
    </citation>
    <scope>NUCLEOTIDE SEQUENCE [LARGE SCALE GENOMIC DNA]</scope>
    <source>
        <strain evidence="2">kam1</strain>
    </source>
</reference>
<evidence type="ECO:0000313" key="1">
    <source>
        <dbReference type="EMBL" id="QDQ42084.1"/>
    </source>
</evidence>
<organism evidence="1 2">
    <name type="scientific">Methylacidiphilum kamchatkense Kam1</name>
    <dbReference type="NCBI Taxonomy" id="1202785"/>
    <lineage>
        <taxon>Bacteria</taxon>
        <taxon>Pseudomonadati</taxon>
        <taxon>Verrucomicrobiota</taxon>
        <taxon>Methylacidiphilae</taxon>
        <taxon>Methylacidiphilales</taxon>
        <taxon>Methylacidiphilaceae</taxon>
        <taxon>Methylacidiphilum (ex Ratnadevi et al. 2023)</taxon>
    </lineage>
</organism>
<dbReference type="EMBL" id="CP037899">
    <property type="protein sequence ID" value="QDQ42084.1"/>
    <property type="molecule type" value="Genomic_DNA"/>
</dbReference>
<evidence type="ECO:0000313" key="2">
    <source>
        <dbReference type="Proteomes" id="UP000315925"/>
    </source>
</evidence>
<dbReference type="Proteomes" id="UP000315925">
    <property type="component" value="Chromosome"/>
</dbReference>
<gene>
    <name evidence="1" type="ORF">kam1_841</name>
</gene>
<dbReference type="AlphaFoldDB" id="A0A516TLM3"/>
<proteinExistence type="predicted"/>
<dbReference type="RefSeq" id="WP_276507656.1">
    <property type="nucleotide sequence ID" value="NZ_CP037899.1"/>
</dbReference>
<dbReference type="KEGG" id="mkc:kam1_841"/>
<accession>A0A516TLM3</accession>
<name>A0A516TLM3_9BACT</name>
<sequence length="42" mass="5011">MDITYYSKERLASTIQPIEIKKQHYAVEDFELALEIISYVNF</sequence>